<evidence type="ECO:0000313" key="2">
    <source>
        <dbReference type="EMBL" id="MBP2186878.1"/>
    </source>
</evidence>
<dbReference type="InterPro" id="IPR011990">
    <property type="entry name" value="TPR-like_helical_dom_sf"/>
</dbReference>
<dbReference type="RefSeq" id="WP_209670246.1">
    <property type="nucleotide sequence ID" value="NZ_JAGGMS010000001.1"/>
</dbReference>
<evidence type="ECO:0000313" key="3">
    <source>
        <dbReference type="Proteomes" id="UP000741013"/>
    </source>
</evidence>
<dbReference type="InterPro" id="IPR027417">
    <property type="entry name" value="P-loop_NTPase"/>
</dbReference>
<name>A0ABS4Q709_9PSEU</name>
<dbReference type="SUPFAM" id="SSF48452">
    <property type="entry name" value="TPR-like"/>
    <property type="match status" value="2"/>
</dbReference>
<dbReference type="EMBL" id="JAGGMS010000001">
    <property type="protein sequence ID" value="MBP2186878.1"/>
    <property type="molecule type" value="Genomic_DNA"/>
</dbReference>
<feature type="domain" description="Bacterial transcriptional activator" evidence="1">
    <location>
        <begin position="93"/>
        <end position="231"/>
    </location>
</feature>
<dbReference type="Gene3D" id="1.25.40.10">
    <property type="entry name" value="Tetratricopeptide repeat domain"/>
    <property type="match status" value="2"/>
</dbReference>
<evidence type="ECO:0000259" key="1">
    <source>
        <dbReference type="SMART" id="SM01043"/>
    </source>
</evidence>
<dbReference type="Gene3D" id="3.40.50.300">
    <property type="entry name" value="P-loop containing nucleotide triphosphate hydrolases"/>
    <property type="match status" value="1"/>
</dbReference>
<protein>
    <submittedName>
        <fullName evidence="2">Tetratricopeptide (TPR) repeat protein</fullName>
    </submittedName>
</protein>
<gene>
    <name evidence="2" type="ORF">JOM49_008404</name>
</gene>
<sequence length="915" mass="98949">MDEASVDLRVFGAVRLLVNGEAVRLEPRQVTVLAIAAVAEGKVAFDELTDRFGVKDPATLRSYGAKLRARSGVELVKKNKRTVLQLAIAQDSVDLWRFRAWLAACAGLPADRKLPLLREALECWQGPPLAGLDPRWVRDELAQLRAEGRRAFLELIKLAAEQEGPEAAAGHAQRAGELLPDDDEIRAVLWRLWAECGRASAIADDLRRREELPSDLGSPSPGHLRKEAGALVAKARRVSAAVPEQVPRSLPLVRSTVHGREAELTLLDTLTDPGGGVRVVTVHGLGGLGKTELVVEWAHRMATRFPDGVLFADLGGFSPSGPVRPEVVLTNFARQLGIPLPDQAGDAGLAAYRTAVNTRAVLVIVDNAPDVRQVADLLAAGERSRTVVTTRAAATTPAAAGARMLNLQPITGEASLAVLRETIGAERTAAEPFAAAKLVAACAGFPLAVRLVAVQAQLNPTVKLADLLSRLGTAAAVLGAKPEGEPALHNSLALSYAPLSAEAARVLQVAALHPGPEIALEMIPFLTRLPVSSVPDAVDELLRGNLLDPVAGQRFRLHDLVRAFARERAVEELSAEEVRAVRERLLGWLLAAARLSDRALRSGRELPDDLVAADDAPLPAPATEDDGRRWFETEHDTLLAVLDSPDFRSFTEYRWRLPLALCCYHTRNGPWSAAELLLASAAEIAKDELDVPVRTRYQAVCHRVLGNIQRKLRKFGAAERNLATSITLAENIGDPLETANGHQQMGVLLEDREEWAAARHHATVAGGLYEGLADDRGVAATLPTEIHCHLELAEPERALAREPFAIEVMTRASTPYNRGALHRVLLDCHLRVGNSAEAIAHGEAARACYLESGAPTNEVRALAALARAYAADGRSEDELRALRDFVARYDRLRQREPEDRQLHTAVKRRLAALGA</sequence>
<proteinExistence type="predicted"/>
<comment type="caution">
    <text evidence="2">The sequence shown here is derived from an EMBL/GenBank/DDBJ whole genome shotgun (WGS) entry which is preliminary data.</text>
</comment>
<dbReference type="SUPFAM" id="SSF52540">
    <property type="entry name" value="P-loop containing nucleoside triphosphate hydrolases"/>
    <property type="match status" value="1"/>
</dbReference>
<accession>A0ABS4Q709</accession>
<dbReference type="Proteomes" id="UP000741013">
    <property type="component" value="Unassembled WGS sequence"/>
</dbReference>
<keyword evidence="3" id="KW-1185">Reference proteome</keyword>
<dbReference type="PANTHER" id="PTHR47691:SF3">
    <property type="entry name" value="HTH-TYPE TRANSCRIPTIONAL REGULATOR RV0890C-RELATED"/>
    <property type="match status" value="1"/>
</dbReference>
<dbReference type="PRINTS" id="PR00364">
    <property type="entry name" value="DISEASERSIST"/>
</dbReference>
<dbReference type="InterPro" id="IPR005158">
    <property type="entry name" value="BTAD"/>
</dbReference>
<reference evidence="2 3" key="1">
    <citation type="submission" date="2021-03" db="EMBL/GenBank/DDBJ databases">
        <title>Sequencing the genomes of 1000 actinobacteria strains.</title>
        <authorList>
            <person name="Klenk H.-P."/>
        </authorList>
    </citation>
    <scope>NUCLEOTIDE SEQUENCE [LARGE SCALE GENOMIC DNA]</scope>
    <source>
        <strain evidence="2 3">DSM 45510</strain>
    </source>
</reference>
<dbReference type="SMART" id="SM01043">
    <property type="entry name" value="BTAD"/>
    <property type="match status" value="1"/>
</dbReference>
<dbReference type="PANTHER" id="PTHR47691">
    <property type="entry name" value="REGULATOR-RELATED"/>
    <property type="match status" value="1"/>
</dbReference>
<organism evidence="2 3">
    <name type="scientific">Amycolatopsis magusensis</name>
    <dbReference type="NCBI Taxonomy" id="882444"/>
    <lineage>
        <taxon>Bacteria</taxon>
        <taxon>Bacillati</taxon>
        <taxon>Actinomycetota</taxon>
        <taxon>Actinomycetes</taxon>
        <taxon>Pseudonocardiales</taxon>
        <taxon>Pseudonocardiaceae</taxon>
        <taxon>Amycolatopsis</taxon>
    </lineage>
</organism>